<evidence type="ECO:0008006" key="3">
    <source>
        <dbReference type="Google" id="ProtNLM"/>
    </source>
</evidence>
<dbReference type="Proteomes" id="UP001569177">
    <property type="component" value="Unassembled WGS sequence"/>
</dbReference>
<organism evidence="1 2">
    <name type="scientific">Vibrio kanaloae</name>
    <dbReference type="NCBI Taxonomy" id="170673"/>
    <lineage>
        <taxon>Bacteria</taxon>
        <taxon>Pseudomonadati</taxon>
        <taxon>Pseudomonadota</taxon>
        <taxon>Gammaproteobacteria</taxon>
        <taxon>Vibrionales</taxon>
        <taxon>Vibrionaceae</taxon>
        <taxon>Vibrio</taxon>
    </lineage>
</organism>
<name>A0ABV4LED1_9VIBR</name>
<proteinExistence type="predicted"/>
<reference evidence="1 2" key="1">
    <citation type="submission" date="2024-06" db="EMBL/GenBank/DDBJ databases">
        <authorList>
            <person name="Steensen K."/>
            <person name="Seneca J."/>
            <person name="Bartlau N."/>
            <person name="Yu A.X."/>
            <person name="Polz M.F."/>
        </authorList>
    </citation>
    <scope>NUCLEOTIDE SEQUENCE [LARGE SCALE GENOMIC DNA]</scope>
    <source>
        <strain evidence="1 2">5S240</strain>
    </source>
</reference>
<comment type="caution">
    <text evidence="1">The sequence shown here is derived from an EMBL/GenBank/DDBJ whole genome shotgun (WGS) entry which is preliminary data.</text>
</comment>
<accession>A0ABV4LED1</accession>
<dbReference type="RefSeq" id="WP_017055196.1">
    <property type="nucleotide sequence ID" value="NZ_AP025497.1"/>
</dbReference>
<protein>
    <recommendedName>
        <fullName evidence="3">CYTH domain-containing protein</fullName>
    </recommendedName>
</protein>
<dbReference type="EMBL" id="JBGOOJ010000003">
    <property type="protein sequence ID" value="MEZ8089549.1"/>
    <property type="molecule type" value="Genomic_DNA"/>
</dbReference>
<gene>
    <name evidence="1" type="ORF">ACED24_05745</name>
</gene>
<sequence length="150" mass="17630">MTELSSDTKQQILLQLYCREQTDQPLIPRTELDIDLYDSEAFLVWRATKRDFVTSDIENRVWVKSCPAGYITEVHFHSDGSLTEYRLFDRFETQGHWLLKSGLLQVEIDKGDNRYQFDVVARKDLNIHSAVEYKNQELHSYLKLVQVEAS</sequence>
<evidence type="ECO:0000313" key="2">
    <source>
        <dbReference type="Proteomes" id="UP001569177"/>
    </source>
</evidence>
<keyword evidence="2" id="KW-1185">Reference proteome</keyword>
<dbReference type="GeneID" id="93966186"/>
<evidence type="ECO:0000313" key="1">
    <source>
        <dbReference type="EMBL" id="MEZ8089549.1"/>
    </source>
</evidence>